<dbReference type="InterPro" id="IPR036390">
    <property type="entry name" value="WH_DNA-bd_sf"/>
</dbReference>
<evidence type="ECO:0000259" key="4">
    <source>
        <dbReference type="PROSITE" id="PS50949"/>
    </source>
</evidence>
<dbReference type="RefSeq" id="WP_013121527.1">
    <property type="nucleotide sequence ID" value="NC_014152.1"/>
</dbReference>
<evidence type="ECO:0000313" key="5">
    <source>
        <dbReference type="EMBL" id="ADG83536.1"/>
    </source>
</evidence>
<dbReference type="EMBL" id="CP002028">
    <property type="protein sequence ID" value="ADG83536.1"/>
    <property type="molecule type" value="Genomic_DNA"/>
</dbReference>
<protein>
    <submittedName>
        <fullName evidence="5">Transcriptional regulator, GntR family</fullName>
    </submittedName>
</protein>
<dbReference type="GO" id="GO:0003677">
    <property type="term" value="F:DNA binding"/>
    <property type="evidence" value="ECO:0007669"/>
    <property type="project" value="UniProtKB-KW"/>
</dbReference>
<organism evidence="5 6">
    <name type="scientific">Thermincola potens (strain JR)</name>
    <dbReference type="NCBI Taxonomy" id="635013"/>
    <lineage>
        <taxon>Bacteria</taxon>
        <taxon>Bacillati</taxon>
        <taxon>Bacillota</taxon>
        <taxon>Clostridia</taxon>
        <taxon>Eubacteriales</taxon>
        <taxon>Thermincolaceae</taxon>
        <taxon>Thermincola</taxon>
    </lineage>
</organism>
<evidence type="ECO:0000256" key="1">
    <source>
        <dbReference type="ARBA" id="ARBA00023015"/>
    </source>
</evidence>
<dbReference type="InterPro" id="IPR000524">
    <property type="entry name" value="Tscrpt_reg_HTH_GntR"/>
</dbReference>
<sequence length="126" mass="14323">MWLHIDPSGGPPIYIQIREQIKRAVATGLFKPGDQLPSVRDLAVQLTVNPNTVSRAYLELERDGVIKTVRGVGTFVSEKEIKIEYAERVKLVKSALGKALVEAYHLGFTEAELRELFEETLKEWEW</sequence>
<dbReference type="eggNOG" id="COG1725">
    <property type="taxonomic scope" value="Bacteria"/>
</dbReference>
<dbReference type="CDD" id="cd07377">
    <property type="entry name" value="WHTH_GntR"/>
    <property type="match status" value="1"/>
</dbReference>
<dbReference type="KEGG" id="tjr:TherJR_2701"/>
<dbReference type="SUPFAM" id="SSF46785">
    <property type="entry name" value="Winged helix' DNA-binding domain"/>
    <property type="match status" value="1"/>
</dbReference>
<dbReference type="Gene3D" id="1.10.10.10">
    <property type="entry name" value="Winged helix-like DNA-binding domain superfamily/Winged helix DNA-binding domain"/>
    <property type="match status" value="1"/>
</dbReference>
<dbReference type="InterPro" id="IPR036388">
    <property type="entry name" value="WH-like_DNA-bd_sf"/>
</dbReference>
<dbReference type="PANTHER" id="PTHR38445:SF9">
    <property type="entry name" value="HTH-TYPE TRANSCRIPTIONAL REPRESSOR YTRA"/>
    <property type="match status" value="1"/>
</dbReference>
<dbReference type="OrthoDB" id="163333at2"/>
<dbReference type="GO" id="GO:0003700">
    <property type="term" value="F:DNA-binding transcription factor activity"/>
    <property type="evidence" value="ECO:0007669"/>
    <property type="project" value="InterPro"/>
</dbReference>
<evidence type="ECO:0000256" key="2">
    <source>
        <dbReference type="ARBA" id="ARBA00023125"/>
    </source>
</evidence>
<dbReference type="Proteomes" id="UP000002377">
    <property type="component" value="Chromosome"/>
</dbReference>
<dbReference type="AlphaFoldDB" id="D5XC84"/>
<gene>
    <name evidence="5" type="ordered locus">TherJR_2701</name>
</gene>
<keyword evidence="6" id="KW-1185">Reference proteome</keyword>
<dbReference type="Pfam" id="PF00392">
    <property type="entry name" value="GntR"/>
    <property type="match status" value="1"/>
</dbReference>
<dbReference type="PANTHER" id="PTHR38445">
    <property type="entry name" value="HTH-TYPE TRANSCRIPTIONAL REPRESSOR YTRA"/>
    <property type="match status" value="1"/>
</dbReference>
<keyword evidence="3" id="KW-0804">Transcription</keyword>
<reference evidence="5 6" key="1">
    <citation type="submission" date="2010-05" db="EMBL/GenBank/DDBJ databases">
        <title>Complete sequence of Thermincola sp. JR.</title>
        <authorList>
            <consortium name="US DOE Joint Genome Institute"/>
            <person name="Lucas S."/>
            <person name="Copeland A."/>
            <person name="Lapidus A."/>
            <person name="Cheng J.-F."/>
            <person name="Bruce D."/>
            <person name="Goodwin L."/>
            <person name="Pitluck S."/>
            <person name="Chertkov O."/>
            <person name="Detter J.C."/>
            <person name="Han C."/>
            <person name="Tapia R."/>
            <person name="Land M."/>
            <person name="Hauser L."/>
            <person name="Kyrpides N."/>
            <person name="Mikhailova N."/>
            <person name="Hazen T.C."/>
            <person name="Woyke T."/>
        </authorList>
    </citation>
    <scope>NUCLEOTIDE SEQUENCE [LARGE SCALE GENOMIC DNA]</scope>
    <source>
        <strain evidence="5 6">JR</strain>
    </source>
</reference>
<proteinExistence type="predicted"/>
<name>D5XC84_THEPJ</name>
<accession>D5XC84</accession>
<dbReference type="HOGENOM" id="CLU_017584_10_2_9"/>
<keyword evidence="2" id="KW-0238">DNA-binding</keyword>
<feature type="domain" description="HTH gntR-type" evidence="4">
    <location>
        <begin position="11"/>
        <end position="79"/>
    </location>
</feature>
<dbReference type="PROSITE" id="PS50949">
    <property type="entry name" value="HTH_GNTR"/>
    <property type="match status" value="1"/>
</dbReference>
<keyword evidence="1" id="KW-0805">Transcription regulation</keyword>
<dbReference type="STRING" id="635013.TherJR_2701"/>
<dbReference type="SMART" id="SM00345">
    <property type="entry name" value="HTH_GNTR"/>
    <property type="match status" value="1"/>
</dbReference>
<evidence type="ECO:0000313" key="6">
    <source>
        <dbReference type="Proteomes" id="UP000002377"/>
    </source>
</evidence>
<evidence type="ECO:0000256" key="3">
    <source>
        <dbReference type="ARBA" id="ARBA00023163"/>
    </source>
</evidence>